<protein>
    <submittedName>
        <fullName evidence="1">Uncharacterized protein</fullName>
    </submittedName>
</protein>
<sequence>MILANLYQSQSMIIHSLQSSLSDWSELAISSLKKSINILDDNSEKIQSSKSEYLKTLSSIVYNISSKLFKSKRLDLSLKFILLMTEMDLEDFDSNSEASKKAELIGAVYYDLKKYTTSSYWLGKSLVFLLKDYIYHSGSNNLSNFMKNYPTETKFWMNYGEKGKINKIDNIFNFHTNMISMNPSLGSPTYLDQMKISSISGLWNEEKTKNNKVGNPSELVLMKAVMDEIQCFYLAKQNTSNFLQKELLLSAIRKYNSLSRKFNLDSESSRLRCMVDLSKLELICQNLIPSQSLLKKCILEFHNPENWYLKYQLVRIKLLSIYSAIKNSEILQLINEALQQSESISHHFQNHQIEIILKELLDVGDFLSSKNLIQLEILILEYGHKLSSSLNIDWYGSLLLVMAYIKSFNIESASLLVQHLILKKSYKSLKNERNDEAFKNTELVFLQVCEALTLIAKNEISRARDITSSLSSYYNKIEKSFDVNNPHFSLITSHALSKTLLLLGEINRSSDISLQSFKFIASIGSFYKKNLENFSENDSFNSDYESEDDTFSKEKDEDDKSFFKYTFSNNGFRLKQVSSFYILKRLLFKWFI</sequence>
<evidence type="ECO:0000313" key="1">
    <source>
        <dbReference type="EMBL" id="OLY84410.1"/>
    </source>
</evidence>
<reference evidence="1 2" key="1">
    <citation type="journal article" date="2016" name="Mol. Biol. Evol.">
        <title>Genome-Wide Survey of Gut Fungi (Harpellales) Reveals the First Horizontally Transferred Ubiquitin Gene from a Mosquito Host.</title>
        <authorList>
            <person name="Wang Y."/>
            <person name="White M.M."/>
            <person name="Kvist S."/>
            <person name="Moncalvo J.M."/>
        </authorList>
    </citation>
    <scope>NUCLEOTIDE SEQUENCE [LARGE SCALE GENOMIC DNA]</scope>
    <source>
        <strain evidence="1 2">ALG-7-W6</strain>
    </source>
</reference>
<evidence type="ECO:0000313" key="2">
    <source>
        <dbReference type="Proteomes" id="UP000187455"/>
    </source>
</evidence>
<comment type="caution">
    <text evidence="1">The sequence shown here is derived from an EMBL/GenBank/DDBJ whole genome shotgun (WGS) entry which is preliminary data.</text>
</comment>
<dbReference type="Proteomes" id="UP000187455">
    <property type="component" value="Unassembled WGS sequence"/>
</dbReference>
<dbReference type="EMBL" id="LSSL01000506">
    <property type="protein sequence ID" value="OLY84410.1"/>
    <property type="molecule type" value="Genomic_DNA"/>
</dbReference>
<dbReference type="OrthoDB" id="5696978at2759"/>
<gene>
    <name evidence="1" type="ORF">AYI68_g1427</name>
</gene>
<keyword evidence="2" id="KW-1185">Reference proteome</keyword>
<organism evidence="1 2">
    <name type="scientific">Smittium mucronatum</name>
    <dbReference type="NCBI Taxonomy" id="133383"/>
    <lineage>
        <taxon>Eukaryota</taxon>
        <taxon>Fungi</taxon>
        <taxon>Fungi incertae sedis</taxon>
        <taxon>Zoopagomycota</taxon>
        <taxon>Kickxellomycotina</taxon>
        <taxon>Harpellomycetes</taxon>
        <taxon>Harpellales</taxon>
        <taxon>Legeriomycetaceae</taxon>
        <taxon>Smittium</taxon>
    </lineage>
</organism>
<dbReference type="AlphaFoldDB" id="A0A1R0H5E7"/>
<accession>A0A1R0H5E7</accession>
<proteinExistence type="predicted"/>
<name>A0A1R0H5E7_9FUNG</name>